<dbReference type="GO" id="GO:0003700">
    <property type="term" value="F:DNA-binding transcription factor activity"/>
    <property type="evidence" value="ECO:0007669"/>
    <property type="project" value="InterPro"/>
</dbReference>
<organism evidence="5 6">
    <name type="scientific">Denitratisoma oestradiolicum</name>
    <dbReference type="NCBI Taxonomy" id="311182"/>
    <lineage>
        <taxon>Bacteria</taxon>
        <taxon>Pseudomonadati</taxon>
        <taxon>Pseudomonadota</taxon>
        <taxon>Betaproteobacteria</taxon>
        <taxon>Nitrosomonadales</taxon>
        <taxon>Sterolibacteriaceae</taxon>
        <taxon>Denitratisoma</taxon>
    </lineage>
</organism>
<dbReference type="InterPro" id="IPR018060">
    <property type="entry name" value="HTH_AraC"/>
</dbReference>
<proteinExistence type="predicted"/>
<keyword evidence="2" id="KW-0238">DNA-binding</keyword>
<dbReference type="PANTHER" id="PTHR47894">
    <property type="entry name" value="HTH-TYPE TRANSCRIPTIONAL REGULATOR GADX"/>
    <property type="match status" value="1"/>
</dbReference>
<dbReference type="Pfam" id="PF12625">
    <property type="entry name" value="Arabinose_bd"/>
    <property type="match status" value="1"/>
</dbReference>
<dbReference type="Gene3D" id="1.10.10.60">
    <property type="entry name" value="Homeodomain-like"/>
    <property type="match status" value="1"/>
</dbReference>
<dbReference type="SMART" id="SM00342">
    <property type="entry name" value="HTH_ARAC"/>
    <property type="match status" value="1"/>
</dbReference>
<dbReference type="Proteomes" id="UP000515733">
    <property type="component" value="Chromosome"/>
</dbReference>
<keyword evidence="1" id="KW-0805">Transcription regulation</keyword>
<dbReference type="AlphaFoldDB" id="A0A6S6YNB9"/>
<name>A0A6S6YNB9_9PROT</name>
<dbReference type="PANTHER" id="PTHR47894:SF1">
    <property type="entry name" value="HTH-TYPE TRANSCRIPTIONAL REGULATOR VQSM"/>
    <property type="match status" value="1"/>
</dbReference>
<keyword evidence="3" id="KW-0804">Transcription</keyword>
<accession>A0A6S6YNB9</accession>
<evidence type="ECO:0000256" key="2">
    <source>
        <dbReference type="ARBA" id="ARBA00023125"/>
    </source>
</evidence>
<protein>
    <submittedName>
        <fullName evidence="5">Ornithine utilization regulator</fullName>
    </submittedName>
</protein>
<dbReference type="KEGG" id="doe:DENOEST_2093"/>
<evidence type="ECO:0000313" key="6">
    <source>
        <dbReference type="Proteomes" id="UP000515733"/>
    </source>
</evidence>
<reference evidence="5 6" key="1">
    <citation type="submission" date="2020-03" db="EMBL/GenBank/DDBJ databases">
        <authorList>
            <consortium name="Genoscope - CEA"/>
            <person name="William W."/>
        </authorList>
    </citation>
    <scope>NUCLEOTIDE SEQUENCE [LARGE SCALE GENOMIC DNA]</scope>
    <source>
        <strain evidence="6">DSM 16959</strain>
    </source>
</reference>
<sequence length="234" mass="27511">MIVHAVGHIQGGRWFFEVRDSYLLGDLMRFAVEEFISRTMELSSSLTNRPFPVLELHVTYPAPADLTPYMRRFNCPLYFSQPKNIVVFDINRLQDPISLANEEVFKLCERQCQLLVSQKEDRDLLSNRIRNYLVKNPGKFPSLEDMAERLNMGSRTLRRWLVRENVTYQQILDDTRRELAIQYLQYTSLTPKEIGFILGYSSVSNFRRAFKSWTSKKLTDFRDNDSDSDDSDEE</sequence>
<dbReference type="InterPro" id="IPR032687">
    <property type="entry name" value="AraC-type_N"/>
</dbReference>
<dbReference type="InterPro" id="IPR009057">
    <property type="entry name" value="Homeodomain-like_sf"/>
</dbReference>
<dbReference type="EMBL" id="LR778301">
    <property type="protein sequence ID" value="CAB1369258.1"/>
    <property type="molecule type" value="Genomic_DNA"/>
</dbReference>
<dbReference type="SUPFAM" id="SSF46689">
    <property type="entry name" value="Homeodomain-like"/>
    <property type="match status" value="1"/>
</dbReference>
<feature type="domain" description="HTH araC/xylS-type" evidence="4">
    <location>
        <begin position="127"/>
        <end position="224"/>
    </location>
</feature>
<evidence type="ECO:0000259" key="4">
    <source>
        <dbReference type="PROSITE" id="PS01124"/>
    </source>
</evidence>
<dbReference type="GO" id="GO:0005829">
    <property type="term" value="C:cytosol"/>
    <property type="evidence" value="ECO:0007669"/>
    <property type="project" value="TreeGrafter"/>
</dbReference>
<evidence type="ECO:0000256" key="1">
    <source>
        <dbReference type="ARBA" id="ARBA00023015"/>
    </source>
</evidence>
<evidence type="ECO:0000256" key="3">
    <source>
        <dbReference type="ARBA" id="ARBA00023163"/>
    </source>
</evidence>
<evidence type="ECO:0000313" key="5">
    <source>
        <dbReference type="EMBL" id="CAB1369258.1"/>
    </source>
</evidence>
<dbReference type="PROSITE" id="PS01124">
    <property type="entry name" value="HTH_ARAC_FAMILY_2"/>
    <property type="match status" value="1"/>
</dbReference>
<dbReference type="GO" id="GO:0000976">
    <property type="term" value="F:transcription cis-regulatory region binding"/>
    <property type="evidence" value="ECO:0007669"/>
    <property type="project" value="TreeGrafter"/>
</dbReference>
<dbReference type="Pfam" id="PF12833">
    <property type="entry name" value="HTH_18"/>
    <property type="match status" value="1"/>
</dbReference>
<keyword evidence="6" id="KW-1185">Reference proteome</keyword>
<gene>
    <name evidence="5" type="ORF">DENOEST_2093</name>
</gene>